<dbReference type="SMART" id="SM00304">
    <property type="entry name" value="HAMP"/>
    <property type="match status" value="1"/>
</dbReference>
<proteinExistence type="inferred from homology"/>
<dbReference type="AlphaFoldDB" id="A0AA95SUJ6"/>
<dbReference type="CDD" id="cd06225">
    <property type="entry name" value="HAMP"/>
    <property type="match status" value="1"/>
</dbReference>
<gene>
    <name evidence="10" type="ORF">PFX98_17035</name>
</gene>
<feature type="domain" description="Methyl-accepting transducer" evidence="8">
    <location>
        <begin position="269"/>
        <end position="498"/>
    </location>
</feature>
<dbReference type="RefSeq" id="WP_285231682.1">
    <property type="nucleotide sequence ID" value="NZ_CP116346.1"/>
</dbReference>
<feature type="compositionally biased region" description="Polar residues" evidence="6">
    <location>
        <begin position="285"/>
        <end position="297"/>
    </location>
</feature>
<protein>
    <submittedName>
        <fullName evidence="10">Methyl-accepting chemotaxis protein</fullName>
    </submittedName>
</protein>
<dbReference type="InterPro" id="IPR003660">
    <property type="entry name" value="HAMP_dom"/>
</dbReference>
<dbReference type="GO" id="GO:0005886">
    <property type="term" value="C:plasma membrane"/>
    <property type="evidence" value="ECO:0007669"/>
    <property type="project" value="TreeGrafter"/>
</dbReference>
<dbReference type="Proteomes" id="UP001177769">
    <property type="component" value="Chromosome"/>
</dbReference>
<dbReference type="InterPro" id="IPR024478">
    <property type="entry name" value="HlyB_4HB_MCP"/>
</dbReference>
<evidence type="ECO:0000256" key="3">
    <source>
        <dbReference type="ARBA" id="ARBA00029447"/>
    </source>
</evidence>
<feature type="transmembrane region" description="Helical" evidence="7">
    <location>
        <begin position="12"/>
        <end position="35"/>
    </location>
</feature>
<evidence type="ECO:0000259" key="9">
    <source>
        <dbReference type="PROSITE" id="PS50885"/>
    </source>
</evidence>
<dbReference type="PANTHER" id="PTHR43531:SF14">
    <property type="entry name" value="METHYL-ACCEPTING CHEMOTAXIS PROTEIN I-RELATED"/>
    <property type="match status" value="1"/>
</dbReference>
<dbReference type="GO" id="GO:0004888">
    <property type="term" value="F:transmembrane signaling receptor activity"/>
    <property type="evidence" value="ECO:0007669"/>
    <property type="project" value="InterPro"/>
</dbReference>
<comment type="subcellular location">
    <subcellularLocation>
        <location evidence="1">Membrane</location>
    </subcellularLocation>
</comment>
<keyword evidence="2" id="KW-0488">Methylation</keyword>
<dbReference type="GO" id="GO:0006935">
    <property type="term" value="P:chemotaxis"/>
    <property type="evidence" value="ECO:0007669"/>
    <property type="project" value="InterPro"/>
</dbReference>
<keyword evidence="7" id="KW-0812">Transmembrane</keyword>
<dbReference type="InterPro" id="IPR004090">
    <property type="entry name" value="Chemotax_Me-accpt_rcpt"/>
</dbReference>
<keyword evidence="4" id="KW-0807">Transducer</keyword>
<evidence type="ECO:0000259" key="8">
    <source>
        <dbReference type="PROSITE" id="PS50111"/>
    </source>
</evidence>
<dbReference type="Pfam" id="PF00672">
    <property type="entry name" value="HAMP"/>
    <property type="match status" value="1"/>
</dbReference>
<keyword evidence="5" id="KW-0175">Coiled coil</keyword>
<dbReference type="Pfam" id="PF00015">
    <property type="entry name" value="MCPsignal"/>
    <property type="match status" value="1"/>
</dbReference>
<keyword evidence="7" id="KW-1133">Transmembrane helix</keyword>
<dbReference type="GO" id="GO:0007165">
    <property type="term" value="P:signal transduction"/>
    <property type="evidence" value="ECO:0007669"/>
    <property type="project" value="UniProtKB-KW"/>
</dbReference>
<organism evidence="10 11">
    <name type="scientific">Paucibacter sediminis</name>
    <dbReference type="NCBI Taxonomy" id="3019553"/>
    <lineage>
        <taxon>Bacteria</taxon>
        <taxon>Pseudomonadati</taxon>
        <taxon>Pseudomonadota</taxon>
        <taxon>Betaproteobacteria</taxon>
        <taxon>Burkholderiales</taxon>
        <taxon>Sphaerotilaceae</taxon>
        <taxon>Roseateles</taxon>
    </lineage>
</organism>
<dbReference type="FunFam" id="1.10.287.950:FF:000001">
    <property type="entry name" value="Methyl-accepting chemotaxis sensory transducer"/>
    <property type="match status" value="1"/>
</dbReference>
<comment type="similarity">
    <text evidence="3">Belongs to the methyl-accepting chemotaxis (MCP) protein family.</text>
</comment>
<accession>A0AA95SUJ6</accession>
<evidence type="ECO:0000256" key="5">
    <source>
        <dbReference type="SAM" id="Coils"/>
    </source>
</evidence>
<feature type="transmembrane region" description="Helical" evidence="7">
    <location>
        <begin position="188"/>
        <end position="210"/>
    </location>
</feature>
<feature type="region of interest" description="Disordered" evidence="6">
    <location>
        <begin position="273"/>
        <end position="297"/>
    </location>
</feature>
<keyword evidence="7" id="KW-0472">Membrane</keyword>
<dbReference type="PROSITE" id="PS50111">
    <property type="entry name" value="CHEMOTAXIS_TRANSDUC_2"/>
    <property type="match status" value="1"/>
</dbReference>
<dbReference type="SUPFAM" id="SSF58104">
    <property type="entry name" value="Methyl-accepting chemotaxis protein (MCP) signaling domain"/>
    <property type="match status" value="1"/>
</dbReference>
<feature type="domain" description="HAMP" evidence="9">
    <location>
        <begin position="212"/>
        <end position="264"/>
    </location>
</feature>
<evidence type="ECO:0000313" key="10">
    <source>
        <dbReference type="EMBL" id="WIT10609.1"/>
    </source>
</evidence>
<feature type="coiled-coil region" evidence="5">
    <location>
        <begin position="487"/>
        <end position="514"/>
    </location>
</feature>
<dbReference type="Pfam" id="PF12729">
    <property type="entry name" value="4HB_MCP_1"/>
    <property type="match status" value="1"/>
</dbReference>
<dbReference type="PANTHER" id="PTHR43531">
    <property type="entry name" value="PROTEIN ICFG"/>
    <property type="match status" value="1"/>
</dbReference>
<evidence type="ECO:0000313" key="11">
    <source>
        <dbReference type="Proteomes" id="UP001177769"/>
    </source>
</evidence>
<evidence type="ECO:0000256" key="2">
    <source>
        <dbReference type="ARBA" id="ARBA00022481"/>
    </source>
</evidence>
<name>A0AA95SUJ6_9BURK</name>
<dbReference type="EMBL" id="CP116346">
    <property type="protein sequence ID" value="WIT10609.1"/>
    <property type="molecule type" value="Genomic_DNA"/>
</dbReference>
<evidence type="ECO:0000256" key="4">
    <source>
        <dbReference type="PROSITE-ProRule" id="PRU00284"/>
    </source>
</evidence>
<dbReference type="SMART" id="SM00283">
    <property type="entry name" value="MA"/>
    <property type="match status" value="1"/>
</dbReference>
<dbReference type="InterPro" id="IPR004089">
    <property type="entry name" value="MCPsignal_dom"/>
</dbReference>
<dbReference type="PRINTS" id="PR00260">
    <property type="entry name" value="CHEMTRNSDUCR"/>
</dbReference>
<sequence length="514" mass="54003">MLTFENLRVGTRLAVGFGTVMVLLIIISVLGTLGARQIAASTSQIYEDRTVPLQQLARVNSLMLQNRVLVTEMMQAPGKLDELNAVMQGNIEQVTKAWKAYAASQMTPEEARLAAKFIELRGRYVKDGLLAARDAIKSGAAEQSTQIYSGQILPLGKQTQEAMDALIGLQVSEGAKDYAAAQSGSSQVMWVSLLGTALAIALSVWLAWVVSRSITAPVREALDLAERVAAGDLSATLQARGRNEMAQLLQALGRMTESLRAIVGQVRDSSESISTGSAEIATGNADLSQRTETQASNLEETAATMEELSSTVRNNAQTAAQANELAHSASAAAGRGGAVVGDLVSNMAAISQSSNRISEIIGVIDGIAFQTNILALNAAVEAARAGEQGRGFAVVAGEVRSLAQRSAEAAREIKSLIGDSQTKVENGNRLAEQAGGAMQDIVQEVGRVSTLIAEIASASGEQSRGISQVGEAVGQLDQVTQQNAALVEESAAAAESLRNQAQQLSELVASFRLR</sequence>
<evidence type="ECO:0000256" key="1">
    <source>
        <dbReference type="ARBA" id="ARBA00004370"/>
    </source>
</evidence>
<evidence type="ECO:0000256" key="6">
    <source>
        <dbReference type="SAM" id="MobiDB-lite"/>
    </source>
</evidence>
<dbReference type="CDD" id="cd11386">
    <property type="entry name" value="MCP_signal"/>
    <property type="match status" value="1"/>
</dbReference>
<dbReference type="PROSITE" id="PS50885">
    <property type="entry name" value="HAMP"/>
    <property type="match status" value="1"/>
</dbReference>
<dbReference type="KEGG" id="pais:PFX98_17035"/>
<dbReference type="Gene3D" id="1.10.287.950">
    <property type="entry name" value="Methyl-accepting chemotaxis protein"/>
    <property type="match status" value="1"/>
</dbReference>
<evidence type="ECO:0000256" key="7">
    <source>
        <dbReference type="SAM" id="Phobius"/>
    </source>
</evidence>
<reference evidence="10" key="1">
    <citation type="submission" date="2023-01" db="EMBL/GenBank/DDBJ databases">
        <title>Whole genome sequence of Paucibacter sp. S2-9 isolated from pond sediment.</title>
        <authorList>
            <person name="Jung J.Y."/>
        </authorList>
    </citation>
    <scope>NUCLEOTIDE SEQUENCE</scope>
    <source>
        <strain evidence="10">S2-9</strain>
    </source>
</reference>
<keyword evidence="11" id="KW-1185">Reference proteome</keyword>
<dbReference type="InterPro" id="IPR051310">
    <property type="entry name" value="MCP_chemotaxis"/>
</dbReference>